<organism evidence="4 5">
    <name type="scientific">Arabidopsis suecica</name>
    <name type="common">Swedish thale-cress</name>
    <name type="synonym">Cardaminopsis suecica</name>
    <dbReference type="NCBI Taxonomy" id="45249"/>
    <lineage>
        <taxon>Eukaryota</taxon>
        <taxon>Viridiplantae</taxon>
        <taxon>Streptophyta</taxon>
        <taxon>Embryophyta</taxon>
        <taxon>Tracheophyta</taxon>
        <taxon>Spermatophyta</taxon>
        <taxon>Magnoliopsida</taxon>
        <taxon>eudicotyledons</taxon>
        <taxon>Gunneridae</taxon>
        <taxon>Pentapetalae</taxon>
        <taxon>rosids</taxon>
        <taxon>malvids</taxon>
        <taxon>Brassicales</taxon>
        <taxon>Brassicaceae</taxon>
        <taxon>Camelineae</taxon>
        <taxon>Arabidopsis</taxon>
    </lineage>
</organism>
<dbReference type="AlphaFoldDB" id="A0A8T2BU08"/>
<evidence type="ECO:0000259" key="3">
    <source>
        <dbReference type="Pfam" id="PF20160"/>
    </source>
</evidence>
<evidence type="ECO:0000313" key="4">
    <source>
        <dbReference type="EMBL" id="KAG7588434.1"/>
    </source>
</evidence>
<dbReference type="InterPro" id="IPR011713">
    <property type="entry name" value="Leu-rich_rpt_3"/>
</dbReference>
<name>A0A8T2BU08_ARASU</name>
<keyword evidence="5" id="KW-1185">Reference proteome</keyword>
<evidence type="ECO:0000313" key="5">
    <source>
        <dbReference type="Proteomes" id="UP000694251"/>
    </source>
</evidence>
<dbReference type="Proteomes" id="UP000694251">
    <property type="component" value="Chromosome 7"/>
</dbReference>
<dbReference type="PANTHER" id="PTHR16083">
    <property type="entry name" value="LEUCINE RICH REPEAT CONTAINING PROTEIN"/>
    <property type="match status" value="1"/>
</dbReference>
<gene>
    <name evidence="4" type="ORF">ISN44_As07g007690</name>
</gene>
<evidence type="ECO:0000256" key="1">
    <source>
        <dbReference type="ARBA" id="ARBA00022614"/>
    </source>
</evidence>
<comment type="caution">
    <text evidence="4">The sequence shown here is derived from an EMBL/GenBank/DDBJ whole genome shotgun (WGS) entry which is preliminary data.</text>
</comment>
<keyword evidence="1" id="KW-0433">Leucine-rich repeat</keyword>
<keyword evidence="2" id="KW-0677">Repeat</keyword>
<dbReference type="Pfam" id="PF07725">
    <property type="entry name" value="LRR_3"/>
    <property type="match status" value="1"/>
</dbReference>
<protein>
    <submittedName>
        <fullName evidence="4">Leucine-rich repeat 3</fullName>
    </submittedName>
</protein>
<proteinExistence type="predicted"/>
<sequence length="336" mass="37566">MTSFPFINNLEFLVELSMRYSKLEKLWDGNKLLKNLKRMNLSYSKNLKELPNLSMATSLEKLVLAGCSSLMELPSSIGNLTNIWELYLSDCSSLMELPSSIGNLTNLSTLLLDTCSSLMKLPSSIGNATNLSTLLLDGCSSIVELPSSVGNLTNLKELSLNGCSRLVSLPQLPDSLMVLNAENCESLEKLDCSFCNPCIRLNFANCFKLNQEARDLLIQTSTVRLVVLPGKEVPACFTYRGYGNSVTVKLNQKPLRTSTKFKACILFGNEGKNNVSYIYWDTTCVYTKKNKGCILLDNKGEHEERGSVSCRIRHKLDSFSNRFSIITELDFHRARF</sequence>
<dbReference type="OrthoDB" id="1113662at2759"/>
<accession>A0A8T2BU08</accession>
<dbReference type="EMBL" id="JAEFBJ010000007">
    <property type="protein sequence ID" value="KAG7588434.1"/>
    <property type="molecule type" value="Genomic_DNA"/>
</dbReference>
<reference evidence="4 5" key="1">
    <citation type="submission" date="2020-12" db="EMBL/GenBank/DDBJ databases">
        <title>Concerted genomic and epigenomic changes stabilize Arabidopsis allopolyploids.</title>
        <authorList>
            <person name="Chen Z."/>
        </authorList>
    </citation>
    <scope>NUCLEOTIDE SEQUENCE [LARGE SCALE GENOMIC DNA]</scope>
    <source>
        <strain evidence="4">As9502</strain>
        <tissue evidence="4">Leaf</tissue>
    </source>
</reference>
<feature type="domain" description="C-JID" evidence="3">
    <location>
        <begin position="228"/>
        <end position="277"/>
    </location>
</feature>
<dbReference type="PANTHER" id="PTHR16083:SF25">
    <property type="entry name" value="C-JID DOMAIN-CONTAINING PROTEIN"/>
    <property type="match status" value="1"/>
</dbReference>
<dbReference type="Pfam" id="PF20160">
    <property type="entry name" value="C-JID"/>
    <property type="match status" value="1"/>
</dbReference>
<evidence type="ECO:0000256" key="2">
    <source>
        <dbReference type="ARBA" id="ARBA00022737"/>
    </source>
</evidence>
<dbReference type="InterPro" id="IPR045344">
    <property type="entry name" value="C-JID"/>
</dbReference>